<keyword evidence="2" id="KW-0808">Transferase</keyword>
<evidence type="ECO:0000313" key="4">
    <source>
        <dbReference type="EMBL" id="RZO24818.1"/>
    </source>
</evidence>
<dbReference type="AlphaFoldDB" id="A0A520MUE3"/>
<protein>
    <recommendedName>
        <fullName evidence="6">Pyridoxine 5'-phosphate synthase</fullName>
    </recommendedName>
</protein>
<evidence type="ECO:0000313" key="5">
    <source>
        <dbReference type="Proteomes" id="UP000315498"/>
    </source>
</evidence>
<keyword evidence="1" id="KW-0963">Cytoplasm</keyword>
<comment type="caution">
    <text evidence="4">The sequence shown here is derived from an EMBL/GenBank/DDBJ whole genome shotgun (WGS) entry which is preliminary data.</text>
</comment>
<dbReference type="InterPro" id="IPR013785">
    <property type="entry name" value="Aldolase_TIM"/>
</dbReference>
<organism evidence="4 5">
    <name type="scientific">SAR86 cluster bacterium</name>
    <dbReference type="NCBI Taxonomy" id="2030880"/>
    <lineage>
        <taxon>Bacteria</taxon>
        <taxon>Pseudomonadati</taxon>
        <taxon>Pseudomonadota</taxon>
        <taxon>Gammaproteobacteria</taxon>
        <taxon>SAR86 cluster</taxon>
    </lineage>
</organism>
<evidence type="ECO:0008006" key="6">
    <source>
        <dbReference type="Google" id="ProtNLM"/>
    </source>
</evidence>
<dbReference type="InterPro" id="IPR004569">
    <property type="entry name" value="PyrdxlP_synth_PdxJ"/>
</dbReference>
<dbReference type="EMBL" id="SHBG01000015">
    <property type="protein sequence ID" value="RZO24818.1"/>
    <property type="molecule type" value="Genomic_DNA"/>
</dbReference>
<dbReference type="GO" id="GO:0005829">
    <property type="term" value="C:cytosol"/>
    <property type="evidence" value="ECO:0007669"/>
    <property type="project" value="TreeGrafter"/>
</dbReference>
<proteinExistence type="predicted"/>
<sequence length="93" mass="10569">MQVDLIEIHTGKFSNGIQKNDMSVIEDIQKMINFALTKNLLINAGHDLNLNNLHYLVEMGNINEVSIGHAIIIDSLNYGFKDTVLKYLDIIRK</sequence>
<dbReference type="Pfam" id="PF03740">
    <property type="entry name" value="PdxJ"/>
    <property type="match status" value="1"/>
</dbReference>
<accession>A0A520MUE3</accession>
<evidence type="ECO:0000256" key="2">
    <source>
        <dbReference type="ARBA" id="ARBA00022679"/>
    </source>
</evidence>
<reference evidence="4 5" key="1">
    <citation type="submission" date="2019-02" db="EMBL/GenBank/DDBJ databases">
        <title>Prokaryotic population dynamics and viral predation in marine succession experiment using metagenomics: the confinement effect.</title>
        <authorList>
            <person name="Haro-Moreno J.M."/>
            <person name="Rodriguez-Valera F."/>
            <person name="Lopez-Perez M."/>
        </authorList>
    </citation>
    <scope>NUCLEOTIDE SEQUENCE [LARGE SCALE GENOMIC DNA]</scope>
    <source>
        <strain evidence="4">MED-G161</strain>
    </source>
</reference>
<dbReference type="GO" id="GO:0008615">
    <property type="term" value="P:pyridoxine biosynthetic process"/>
    <property type="evidence" value="ECO:0007669"/>
    <property type="project" value="UniProtKB-KW"/>
</dbReference>
<name>A0A520MUE3_9GAMM</name>
<dbReference type="SUPFAM" id="SSF63892">
    <property type="entry name" value="Pyridoxine 5'-phosphate synthase"/>
    <property type="match status" value="1"/>
</dbReference>
<gene>
    <name evidence="4" type="ORF">EVA94_02275</name>
</gene>
<dbReference type="PANTHER" id="PTHR30456:SF0">
    <property type="entry name" value="PYRIDOXINE 5'-PHOSPHATE SYNTHASE"/>
    <property type="match status" value="1"/>
</dbReference>
<dbReference type="PANTHER" id="PTHR30456">
    <property type="entry name" value="PYRIDOXINE 5'-PHOSPHATE SYNTHASE"/>
    <property type="match status" value="1"/>
</dbReference>
<dbReference type="Gene3D" id="3.20.20.70">
    <property type="entry name" value="Aldolase class I"/>
    <property type="match status" value="1"/>
</dbReference>
<evidence type="ECO:0000256" key="3">
    <source>
        <dbReference type="ARBA" id="ARBA00023096"/>
    </source>
</evidence>
<dbReference type="InterPro" id="IPR036130">
    <property type="entry name" value="Pyridoxine-5'_phos_synth"/>
</dbReference>
<dbReference type="Proteomes" id="UP000315498">
    <property type="component" value="Unassembled WGS sequence"/>
</dbReference>
<keyword evidence="3" id="KW-0664">Pyridoxine biosynthesis</keyword>
<dbReference type="GO" id="GO:0033856">
    <property type="term" value="F:pyridoxine 5'-phosphate synthase activity"/>
    <property type="evidence" value="ECO:0007669"/>
    <property type="project" value="InterPro"/>
</dbReference>
<evidence type="ECO:0000256" key="1">
    <source>
        <dbReference type="ARBA" id="ARBA00022490"/>
    </source>
</evidence>